<proteinExistence type="predicted"/>
<name>A0A556U4D6_BAGYA</name>
<gene>
    <name evidence="1" type="ORF">Baya_8577</name>
</gene>
<organism evidence="1 2">
    <name type="scientific">Bagarius yarrelli</name>
    <name type="common">Goonch</name>
    <name type="synonym">Bagrus yarrelli</name>
    <dbReference type="NCBI Taxonomy" id="175774"/>
    <lineage>
        <taxon>Eukaryota</taxon>
        <taxon>Metazoa</taxon>
        <taxon>Chordata</taxon>
        <taxon>Craniata</taxon>
        <taxon>Vertebrata</taxon>
        <taxon>Euteleostomi</taxon>
        <taxon>Actinopterygii</taxon>
        <taxon>Neopterygii</taxon>
        <taxon>Teleostei</taxon>
        <taxon>Ostariophysi</taxon>
        <taxon>Siluriformes</taxon>
        <taxon>Sisoridae</taxon>
        <taxon>Sisorinae</taxon>
        <taxon>Bagarius</taxon>
    </lineage>
</organism>
<comment type="caution">
    <text evidence="1">The sequence shown here is derived from an EMBL/GenBank/DDBJ whole genome shotgun (WGS) entry which is preliminary data.</text>
</comment>
<evidence type="ECO:0000313" key="2">
    <source>
        <dbReference type="Proteomes" id="UP000319801"/>
    </source>
</evidence>
<reference evidence="1 2" key="1">
    <citation type="journal article" date="2019" name="Genome Biol. Evol.">
        <title>Whole-Genome Sequencing of the Giant Devil Catfish, Bagarius yarrelli.</title>
        <authorList>
            <person name="Jiang W."/>
            <person name="Lv Y."/>
            <person name="Cheng L."/>
            <person name="Yang K."/>
            <person name="Chao B."/>
            <person name="Wang X."/>
            <person name="Li Y."/>
            <person name="Pan X."/>
            <person name="You X."/>
            <person name="Zhang Y."/>
            <person name="Yang J."/>
            <person name="Li J."/>
            <person name="Zhang X."/>
            <person name="Liu S."/>
            <person name="Sun C."/>
            <person name="Yang J."/>
            <person name="Shi Q."/>
        </authorList>
    </citation>
    <scope>NUCLEOTIDE SEQUENCE [LARGE SCALE GENOMIC DNA]</scope>
    <source>
        <strain evidence="1">JWS20170419001</strain>
        <tissue evidence="1">Muscle</tissue>
    </source>
</reference>
<dbReference type="EMBL" id="VCAZ01000047">
    <property type="protein sequence ID" value="TSM60505.1"/>
    <property type="molecule type" value="Genomic_DNA"/>
</dbReference>
<accession>A0A556U4D6</accession>
<protein>
    <submittedName>
        <fullName evidence="1">Uncharacterized protein</fullName>
    </submittedName>
</protein>
<evidence type="ECO:0000313" key="1">
    <source>
        <dbReference type="EMBL" id="TSM60505.1"/>
    </source>
</evidence>
<dbReference type="Proteomes" id="UP000319801">
    <property type="component" value="Unassembled WGS sequence"/>
</dbReference>
<keyword evidence="2" id="KW-1185">Reference proteome</keyword>
<sequence length="72" mass="8234">MRCTYSGLALVQTPRSPRIPPIQWLLSFYDIKTQERRWKRQMGIKQELKEFKAVINAMANYGVGATGGSETD</sequence>
<dbReference type="AlphaFoldDB" id="A0A556U4D6"/>